<dbReference type="Proteomes" id="UP001281147">
    <property type="component" value="Unassembled WGS sequence"/>
</dbReference>
<evidence type="ECO:0000313" key="2">
    <source>
        <dbReference type="Proteomes" id="UP001281147"/>
    </source>
</evidence>
<proteinExistence type="predicted"/>
<organism evidence="1 2">
    <name type="scientific">Vermiconidia calcicola</name>
    <dbReference type="NCBI Taxonomy" id="1690605"/>
    <lineage>
        <taxon>Eukaryota</taxon>
        <taxon>Fungi</taxon>
        <taxon>Dikarya</taxon>
        <taxon>Ascomycota</taxon>
        <taxon>Pezizomycotina</taxon>
        <taxon>Dothideomycetes</taxon>
        <taxon>Dothideomycetidae</taxon>
        <taxon>Mycosphaerellales</taxon>
        <taxon>Extremaceae</taxon>
        <taxon>Vermiconidia</taxon>
    </lineage>
</organism>
<reference evidence="1" key="1">
    <citation type="submission" date="2023-07" db="EMBL/GenBank/DDBJ databases">
        <title>Black Yeasts Isolated from many extreme environments.</title>
        <authorList>
            <person name="Coleine C."/>
            <person name="Stajich J.E."/>
            <person name="Selbmann L."/>
        </authorList>
    </citation>
    <scope>NUCLEOTIDE SEQUENCE</scope>
    <source>
        <strain evidence="1">CCFEE 5714</strain>
    </source>
</reference>
<sequence length="165" mass="18500">MAQRSDGDNESLFPLLDLPAELWIRIVKMAVEQDLPNLTTDSGSSSMLELEDHVQQPAITQSCRVVRNNLSQLFYSQNTFAFTDSGSSSYCLRTWLEAIGPANYQQIAKLSLVSAESDLVPYIQEEFFESAGIAMTVKSSQNVPLGLGTRRRIRTKCWLVFQKSD</sequence>
<evidence type="ECO:0000313" key="1">
    <source>
        <dbReference type="EMBL" id="KAK3724862.1"/>
    </source>
</evidence>
<gene>
    <name evidence="1" type="ORF">LTR37_000910</name>
</gene>
<name>A0ACC3NXB2_9PEZI</name>
<dbReference type="EMBL" id="JAUTXU010000004">
    <property type="protein sequence ID" value="KAK3724862.1"/>
    <property type="molecule type" value="Genomic_DNA"/>
</dbReference>
<keyword evidence="2" id="KW-1185">Reference proteome</keyword>
<protein>
    <submittedName>
        <fullName evidence="1">Uncharacterized protein</fullName>
    </submittedName>
</protein>
<accession>A0ACC3NXB2</accession>
<comment type="caution">
    <text evidence="1">The sequence shown here is derived from an EMBL/GenBank/DDBJ whole genome shotgun (WGS) entry which is preliminary data.</text>
</comment>